<keyword evidence="4" id="KW-0406">Ion transport</keyword>
<dbReference type="Pfam" id="PF04145">
    <property type="entry name" value="Ctr"/>
    <property type="match status" value="1"/>
</dbReference>
<name>A0AAV8UIZ9_9RHOD</name>
<comment type="caution">
    <text evidence="4">Lacks conserved residue(s) required for the propagation of feature annotation.</text>
</comment>
<accession>A0AAV8UIZ9</accession>
<dbReference type="InterPro" id="IPR007274">
    <property type="entry name" value="Cop_transporter"/>
</dbReference>
<evidence type="ECO:0000313" key="6">
    <source>
        <dbReference type="Proteomes" id="UP001157974"/>
    </source>
</evidence>
<comment type="similarity">
    <text evidence="4">Belongs to the copper transporter (Ctr) (TC 1.A.56) family. SLC31A subfamily.</text>
</comment>
<keyword evidence="3 4" id="KW-0472">Membrane</keyword>
<evidence type="ECO:0000313" key="5">
    <source>
        <dbReference type="EMBL" id="KAJ8902500.1"/>
    </source>
</evidence>
<protein>
    <recommendedName>
        <fullName evidence="4">Copper transport protein</fullName>
    </recommendedName>
</protein>
<dbReference type="EMBL" id="JAMWBK010000009">
    <property type="protein sequence ID" value="KAJ8902500.1"/>
    <property type="molecule type" value="Genomic_DNA"/>
</dbReference>
<evidence type="ECO:0000256" key="4">
    <source>
        <dbReference type="RuleBase" id="RU367022"/>
    </source>
</evidence>
<dbReference type="AlphaFoldDB" id="A0AAV8UIZ9"/>
<feature type="transmembrane region" description="Helical" evidence="4">
    <location>
        <begin position="43"/>
        <end position="60"/>
    </location>
</feature>
<feature type="transmembrane region" description="Helical" evidence="4">
    <location>
        <begin position="72"/>
        <end position="92"/>
    </location>
</feature>
<feature type="transmembrane region" description="Helical" evidence="4">
    <location>
        <begin position="104"/>
        <end position="121"/>
    </location>
</feature>
<dbReference type="GO" id="GO:0016020">
    <property type="term" value="C:membrane"/>
    <property type="evidence" value="ECO:0007669"/>
    <property type="project" value="UniProtKB-SubCell"/>
</dbReference>
<gene>
    <name evidence="5" type="ORF">NDN08_006903</name>
</gene>
<keyword evidence="1 4" id="KW-0812">Transmembrane</keyword>
<evidence type="ECO:0000256" key="2">
    <source>
        <dbReference type="ARBA" id="ARBA00022989"/>
    </source>
</evidence>
<proteinExistence type="inferred from homology"/>
<evidence type="ECO:0000256" key="1">
    <source>
        <dbReference type="ARBA" id="ARBA00022692"/>
    </source>
</evidence>
<keyword evidence="2 4" id="KW-1133">Transmembrane helix</keyword>
<reference evidence="5 6" key="1">
    <citation type="journal article" date="2023" name="Nat. Commun.">
        <title>Origin of minicircular mitochondrial genomes in red algae.</title>
        <authorList>
            <person name="Lee Y."/>
            <person name="Cho C.H."/>
            <person name="Lee Y.M."/>
            <person name="Park S.I."/>
            <person name="Yang J.H."/>
            <person name="West J.A."/>
            <person name="Bhattacharya D."/>
            <person name="Yoon H.S."/>
        </authorList>
    </citation>
    <scope>NUCLEOTIDE SEQUENCE [LARGE SCALE GENOMIC DNA]</scope>
    <source>
        <strain evidence="5 6">CCMP1338</strain>
        <tissue evidence="5">Whole cell</tissue>
    </source>
</reference>
<sequence length="196" mass="21812">MIFSAEYKPLLVREHDDGGMHDDGTGDMVQEDDNGHGDTMTHAMMSPFLFSTTTGFYILFEEALVGSTGGFIGAMFAVFFFSFLIGTIISWLGATQSRSKNESGFLWAIAGATARWFSLALHYTEMLIVMVMNIWIILAVLFGHTAGWLFSRFLDHQFEVSQSIANSAKSIQYTEDELAMGKEPVNLEGEHWKSPA</sequence>
<keyword evidence="4" id="KW-0186">Copper</keyword>
<dbReference type="PANTHER" id="PTHR12483:SF115">
    <property type="entry name" value="COPPER TRANSPORT PROTEIN"/>
    <property type="match status" value="1"/>
</dbReference>
<dbReference type="Proteomes" id="UP001157974">
    <property type="component" value="Unassembled WGS sequence"/>
</dbReference>
<keyword evidence="6" id="KW-1185">Reference proteome</keyword>
<evidence type="ECO:0000256" key="3">
    <source>
        <dbReference type="ARBA" id="ARBA00023136"/>
    </source>
</evidence>
<dbReference type="GO" id="GO:0005375">
    <property type="term" value="F:copper ion transmembrane transporter activity"/>
    <property type="evidence" value="ECO:0007669"/>
    <property type="project" value="UniProtKB-UniRule"/>
</dbReference>
<keyword evidence="4" id="KW-0187">Copper transport</keyword>
<comment type="subcellular location">
    <subcellularLocation>
        <location evidence="4">Membrane</location>
        <topology evidence="4">Multi-pass membrane protein</topology>
    </subcellularLocation>
</comment>
<feature type="transmembrane region" description="Helical" evidence="4">
    <location>
        <begin position="127"/>
        <end position="150"/>
    </location>
</feature>
<dbReference type="PANTHER" id="PTHR12483">
    <property type="entry name" value="SOLUTE CARRIER FAMILY 31 COPPER TRANSPORTERS"/>
    <property type="match status" value="1"/>
</dbReference>
<organism evidence="5 6">
    <name type="scientific">Rhodosorus marinus</name>
    <dbReference type="NCBI Taxonomy" id="101924"/>
    <lineage>
        <taxon>Eukaryota</taxon>
        <taxon>Rhodophyta</taxon>
        <taxon>Stylonematophyceae</taxon>
        <taxon>Stylonematales</taxon>
        <taxon>Stylonemataceae</taxon>
        <taxon>Rhodosorus</taxon>
    </lineage>
</organism>
<keyword evidence="4" id="KW-0813">Transport</keyword>
<comment type="caution">
    <text evidence="5">The sequence shown here is derived from an EMBL/GenBank/DDBJ whole genome shotgun (WGS) entry which is preliminary data.</text>
</comment>